<dbReference type="InterPro" id="IPR011048">
    <property type="entry name" value="Haem_d1_sf"/>
</dbReference>
<gene>
    <name evidence="3" type="ORF">V2H41_12635</name>
</gene>
<dbReference type="Gene3D" id="2.130.10.10">
    <property type="entry name" value="YVTN repeat-like/Quinoprotein amine dehydrogenase"/>
    <property type="match status" value="1"/>
</dbReference>
<dbReference type="GO" id="GO:0016787">
    <property type="term" value="F:hydrolase activity"/>
    <property type="evidence" value="ECO:0007669"/>
    <property type="project" value="UniProtKB-KW"/>
</dbReference>
<name>A0ABU7RJC9_9BACT</name>
<keyword evidence="2" id="KW-0313">Glucose metabolism</keyword>
<evidence type="ECO:0000256" key="1">
    <source>
        <dbReference type="ARBA" id="ARBA00005564"/>
    </source>
</evidence>
<evidence type="ECO:0000313" key="3">
    <source>
        <dbReference type="EMBL" id="MEE6188119.1"/>
    </source>
</evidence>
<dbReference type="InterPro" id="IPR019405">
    <property type="entry name" value="Lactonase_7-beta_prop"/>
</dbReference>
<comment type="similarity">
    <text evidence="1">Belongs to the cycloisomerase 2 family.</text>
</comment>
<evidence type="ECO:0000256" key="2">
    <source>
        <dbReference type="ARBA" id="ARBA00022526"/>
    </source>
</evidence>
<dbReference type="Pfam" id="PF10282">
    <property type="entry name" value="Lactonase"/>
    <property type="match status" value="1"/>
</dbReference>
<dbReference type="SUPFAM" id="SSF51004">
    <property type="entry name" value="C-terminal (heme d1) domain of cytochrome cd1-nitrite reductase"/>
    <property type="match status" value="1"/>
</dbReference>
<dbReference type="EC" id="3.1.1.-" evidence="3"/>
<dbReference type="PANTHER" id="PTHR30344:SF1">
    <property type="entry name" value="6-PHOSPHOGLUCONOLACTONASE"/>
    <property type="match status" value="1"/>
</dbReference>
<organism evidence="3 4">
    <name type="scientific">Niabella digestorum</name>
    <dbReference type="NCBI Taxonomy" id="3117701"/>
    <lineage>
        <taxon>Bacteria</taxon>
        <taxon>Pseudomonadati</taxon>
        <taxon>Bacteroidota</taxon>
        <taxon>Chitinophagia</taxon>
        <taxon>Chitinophagales</taxon>
        <taxon>Chitinophagaceae</taxon>
        <taxon>Niabella</taxon>
    </lineage>
</organism>
<dbReference type="InterPro" id="IPR015943">
    <property type="entry name" value="WD40/YVTN_repeat-like_dom_sf"/>
</dbReference>
<accession>A0ABU7RJC9</accession>
<protein>
    <submittedName>
        <fullName evidence="3">Lactonase family protein</fullName>
        <ecNumber evidence="3">3.1.1.-</ecNumber>
    </submittedName>
</protein>
<dbReference type="Proteomes" id="UP001357452">
    <property type="component" value="Unassembled WGS sequence"/>
</dbReference>
<keyword evidence="4" id="KW-1185">Reference proteome</keyword>
<keyword evidence="3" id="KW-0378">Hydrolase</keyword>
<sequence>MKLLLTTIMCSIGTIFFMNTYAQKLLIGTYTHNKLSKGIYIYAFDTTTGKASPVSHVNTNNPSFLVADKNNAFVYCVNEENKNGTVSAFSYNPGNNSLTFVNSEDSNGSDPCYISLDRTGKWLFVGNYSSGSLTVYPILSDGRIGPRHQFIQHKGSSINKSRQENAHVHCTYISEDNKTLFVPDLGLDKVIVYPFNAQTGFLDTKNQSVISVKPGGGPRHIIFTRKGTFGYLIEELSGSVDVIQKRKDGYTIIQTVNHLPAEQDGAGADIHLSPDERFLYVSQRSNSTIQIFSVDPQNGKLSFIGEQATLGDFPRNFTIHPSGKFLLAANQKSNDITIFRIDSNTGLLQDTGARIEVGAPVCLQWIDGH</sequence>
<dbReference type="EMBL" id="JAZGLY010000008">
    <property type="protein sequence ID" value="MEE6188119.1"/>
    <property type="molecule type" value="Genomic_DNA"/>
</dbReference>
<reference evidence="3 4" key="1">
    <citation type="submission" date="2024-01" db="EMBL/GenBank/DDBJ databases">
        <title>Niabella digestum sp. nov., isolated from waste digestion system.</title>
        <authorList>
            <person name="Zhang L."/>
        </authorList>
    </citation>
    <scope>NUCLEOTIDE SEQUENCE [LARGE SCALE GENOMIC DNA]</scope>
    <source>
        <strain evidence="3 4">A18</strain>
    </source>
</reference>
<dbReference type="PANTHER" id="PTHR30344">
    <property type="entry name" value="6-PHOSPHOGLUCONOLACTONASE-RELATED"/>
    <property type="match status" value="1"/>
</dbReference>
<proteinExistence type="inferred from homology"/>
<dbReference type="InterPro" id="IPR050282">
    <property type="entry name" value="Cycloisomerase_2"/>
</dbReference>
<dbReference type="RefSeq" id="WP_330975521.1">
    <property type="nucleotide sequence ID" value="NZ_JAZGLY010000008.1"/>
</dbReference>
<keyword evidence="2" id="KW-0119">Carbohydrate metabolism</keyword>
<evidence type="ECO:0000313" key="4">
    <source>
        <dbReference type="Proteomes" id="UP001357452"/>
    </source>
</evidence>
<comment type="caution">
    <text evidence="3">The sequence shown here is derived from an EMBL/GenBank/DDBJ whole genome shotgun (WGS) entry which is preliminary data.</text>
</comment>